<name>A0A4T0UWL6_9NEIS</name>
<evidence type="ECO:0000259" key="2">
    <source>
        <dbReference type="SMART" id="SM00899"/>
    </source>
</evidence>
<evidence type="ECO:0000313" key="3">
    <source>
        <dbReference type="EMBL" id="TIC83480.1"/>
    </source>
</evidence>
<dbReference type="InterPro" id="IPR052713">
    <property type="entry name" value="FeoA"/>
</dbReference>
<organism evidence="3 4">
    <name type="scientific">Crenobacter intestini</name>
    <dbReference type="NCBI Taxonomy" id="2563443"/>
    <lineage>
        <taxon>Bacteria</taxon>
        <taxon>Pseudomonadati</taxon>
        <taxon>Pseudomonadota</taxon>
        <taxon>Betaproteobacteria</taxon>
        <taxon>Neisseriales</taxon>
        <taxon>Neisseriaceae</taxon>
        <taxon>Crenobacter</taxon>
    </lineage>
</organism>
<dbReference type="Pfam" id="PF04023">
    <property type="entry name" value="FeoA"/>
    <property type="match status" value="1"/>
</dbReference>
<dbReference type="SMART" id="SM00899">
    <property type="entry name" value="FeoA"/>
    <property type="match status" value="1"/>
</dbReference>
<dbReference type="Proteomes" id="UP000308891">
    <property type="component" value="Unassembled WGS sequence"/>
</dbReference>
<dbReference type="InterPro" id="IPR038157">
    <property type="entry name" value="FeoA_core_dom"/>
</dbReference>
<gene>
    <name evidence="3" type="ORF">E5K04_07960</name>
</gene>
<protein>
    <submittedName>
        <fullName evidence="3">Ferrous iron transport protein A</fullName>
    </submittedName>
</protein>
<keyword evidence="4" id="KW-1185">Reference proteome</keyword>
<dbReference type="RefSeq" id="WP_136552761.1">
    <property type="nucleotide sequence ID" value="NZ_STGJ01000007.1"/>
</dbReference>
<comment type="caution">
    <text evidence="3">The sequence shown here is derived from an EMBL/GenBank/DDBJ whole genome shotgun (WGS) entry which is preliminary data.</text>
</comment>
<feature type="domain" description="Ferrous iron transporter FeoA-like" evidence="2">
    <location>
        <begin position="4"/>
        <end position="77"/>
    </location>
</feature>
<dbReference type="AlphaFoldDB" id="A0A4T0UWL6"/>
<evidence type="ECO:0000313" key="4">
    <source>
        <dbReference type="Proteomes" id="UP000308891"/>
    </source>
</evidence>
<dbReference type="EMBL" id="STGJ01000007">
    <property type="protein sequence ID" value="TIC83480.1"/>
    <property type="molecule type" value="Genomic_DNA"/>
</dbReference>
<evidence type="ECO:0000256" key="1">
    <source>
        <dbReference type="ARBA" id="ARBA00023004"/>
    </source>
</evidence>
<keyword evidence="1" id="KW-0408">Iron</keyword>
<reference evidence="3 4" key="1">
    <citation type="submission" date="2019-04" db="EMBL/GenBank/DDBJ databases">
        <title>Crenobacter sp. nov.</title>
        <authorList>
            <person name="Shi S."/>
        </authorList>
    </citation>
    <scope>NUCLEOTIDE SEQUENCE [LARGE SCALE GENOMIC DNA]</scope>
    <source>
        <strain evidence="3 4">GY 70310</strain>
    </source>
</reference>
<proteinExistence type="predicted"/>
<dbReference type="InterPro" id="IPR007167">
    <property type="entry name" value="Fe-transptr_FeoA-like"/>
</dbReference>
<dbReference type="PANTHER" id="PTHR42954:SF2">
    <property type="entry name" value="FE(2+) TRANSPORT PROTEIN A"/>
    <property type="match status" value="1"/>
</dbReference>
<dbReference type="SUPFAM" id="SSF50037">
    <property type="entry name" value="C-terminal domain of transcriptional repressors"/>
    <property type="match status" value="1"/>
</dbReference>
<dbReference type="GO" id="GO:0046914">
    <property type="term" value="F:transition metal ion binding"/>
    <property type="evidence" value="ECO:0007669"/>
    <property type="project" value="InterPro"/>
</dbReference>
<dbReference type="Gene3D" id="2.30.30.90">
    <property type="match status" value="1"/>
</dbReference>
<dbReference type="InterPro" id="IPR008988">
    <property type="entry name" value="Transcriptional_repressor_C"/>
</dbReference>
<dbReference type="OrthoDB" id="559009at2"/>
<sequence length="79" mass="8390">MQQTHLGNLAPGQKAVVRALTQAAAPFRRKLLAMGLTPGCALEVVRVAPLGDPLELSLRGFSLCLRRAEAAAIEVEVRA</sequence>
<accession>A0A4T0UWL6</accession>
<dbReference type="PANTHER" id="PTHR42954">
    <property type="entry name" value="FE(2+) TRANSPORT PROTEIN A"/>
    <property type="match status" value="1"/>
</dbReference>